<gene>
    <name evidence="5" type="ORF">JZO70_07265</name>
</gene>
<keyword evidence="1" id="KW-0645">Protease</keyword>
<proteinExistence type="predicted"/>
<evidence type="ECO:0000256" key="1">
    <source>
        <dbReference type="ARBA" id="ARBA00022670"/>
    </source>
</evidence>
<accession>A0ABS3L8J8</accession>
<dbReference type="Proteomes" id="UP000664601">
    <property type="component" value="Unassembled WGS sequence"/>
</dbReference>
<protein>
    <submittedName>
        <fullName evidence="5">Class A sortase</fullName>
    </submittedName>
</protein>
<dbReference type="CDD" id="cd06165">
    <property type="entry name" value="Sortase_A"/>
    <property type="match status" value="1"/>
</dbReference>
<sequence length="253" mass="28762">MRKSSYLLILVYWTALLLLCFPMLKQSVLSYKLNQVSLAETKVVEQPLNQAEAVQPPTFSEILAFQGTDQAISGKLLIPSAQFLVPIYPTVTQESLLAGGGMLFPERSPQTDNVVLLGHHLGNQQLLFGQLLSLTKKDDLYLDYEGEVYHYQVTTTKIIKETDLSVLEETTEPQLTLITCDKPTQTDQRFVVTARLINRSSVTNEFVKTEQRLEKTTSKRNRQNVWRVAAVFFSLIVIGTLIILRLLREEEMR</sequence>
<dbReference type="Pfam" id="PF04203">
    <property type="entry name" value="Sortase"/>
    <property type="match status" value="1"/>
</dbReference>
<evidence type="ECO:0000256" key="3">
    <source>
        <dbReference type="ARBA" id="ARBA00022807"/>
    </source>
</evidence>
<evidence type="ECO:0000313" key="6">
    <source>
        <dbReference type="Proteomes" id="UP000664601"/>
    </source>
</evidence>
<keyword evidence="2" id="KW-0378">Hydrolase</keyword>
<comment type="caution">
    <text evidence="5">The sequence shown here is derived from an EMBL/GenBank/DDBJ whole genome shotgun (WGS) entry which is preliminary data.</text>
</comment>
<dbReference type="InterPro" id="IPR042007">
    <property type="entry name" value="Sortase_A"/>
</dbReference>
<organism evidence="5 6">
    <name type="scientific">Candidatus Enterococcus moelleringii</name>
    <dbReference type="NCBI Taxonomy" id="2815325"/>
    <lineage>
        <taxon>Bacteria</taxon>
        <taxon>Bacillati</taxon>
        <taxon>Bacillota</taxon>
        <taxon>Bacilli</taxon>
        <taxon>Lactobacillales</taxon>
        <taxon>Enterococcaceae</taxon>
        <taxon>Enterococcus</taxon>
    </lineage>
</organism>
<evidence type="ECO:0000256" key="2">
    <source>
        <dbReference type="ARBA" id="ARBA00022801"/>
    </source>
</evidence>
<dbReference type="NCBIfam" id="TIGR01076">
    <property type="entry name" value="sortase_fam"/>
    <property type="match status" value="1"/>
</dbReference>
<dbReference type="SUPFAM" id="SSF63817">
    <property type="entry name" value="Sortase"/>
    <property type="match status" value="1"/>
</dbReference>
<keyword evidence="4" id="KW-0812">Transmembrane</keyword>
<keyword evidence="4" id="KW-1133">Transmembrane helix</keyword>
<dbReference type="InterPro" id="IPR005754">
    <property type="entry name" value="Sortase"/>
</dbReference>
<dbReference type="InterPro" id="IPR023365">
    <property type="entry name" value="Sortase_dom-sf"/>
</dbReference>
<name>A0ABS3L8J8_9ENTE</name>
<feature type="transmembrane region" description="Helical" evidence="4">
    <location>
        <begin position="225"/>
        <end position="247"/>
    </location>
</feature>
<keyword evidence="3" id="KW-0788">Thiol protease</keyword>
<keyword evidence="4" id="KW-0472">Membrane</keyword>
<evidence type="ECO:0000256" key="4">
    <source>
        <dbReference type="SAM" id="Phobius"/>
    </source>
</evidence>
<evidence type="ECO:0000313" key="5">
    <source>
        <dbReference type="EMBL" id="MBO1305953.1"/>
    </source>
</evidence>
<dbReference type="RefSeq" id="WP_207672885.1">
    <property type="nucleotide sequence ID" value="NZ_JAFREM010000012.1"/>
</dbReference>
<keyword evidence="6" id="KW-1185">Reference proteome</keyword>
<dbReference type="EMBL" id="JAFREM010000012">
    <property type="protein sequence ID" value="MBO1305953.1"/>
    <property type="molecule type" value="Genomic_DNA"/>
</dbReference>
<reference evidence="5 6" key="1">
    <citation type="submission" date="2021-03" db="EMBL/GenBank/DDBJ databases">
        <title>Enterococcal diversity collection.</title>
        <authorList>
            <person name="Gilmore M.S."/>
            <person name="Schwartzman J."/>
            <person name="Van Tyne D."/>
            <person name="Martin M."/>
            <person name="Earl A.M."/>
            <person name="Manson A.L."/>
            <person name="Straub T."/>
            <person name="Salamzade R."/>
            <person name="Saavedra J."/>
            <person name="Lebreton F."/>
            <person name="Prichula J."/>
            <person name="Schaufler K."/>
            <person name="Gaca A."/>
            <person name="Sgardioli B."/>
            <person name="Wagenaar J."/>
            <person name="Strong T."/>
        </authorList>
    </citation>
    <scope>NUCLEOTIDE SEQUENCE [LARGE SCALE GENOMIC DNA]</scope>
    <source>
        <strain evidence="5 6">669A</strain>
    </source>
</reference>
<dbReference type="Gene3D" id="2.40.260.10">
    <property type="entry name" value="Sortase"/>
    <property type="match status" value="1"/>
</dbReference>